<comment type="caution">
    <text evidence="3">The sequence shown here is derived from an EMBL/GenBank/DDBJ whole genome shotgun (WGS) entry which is preliminary data.</text>
</comment>
<organism evidence="3 4">
    <name type="scientific">Actinidia rufa</name>
    <dbReference type="NCBI Taxonomy" id="165716"/>
    <lineage>
        <taxon>Eukaryota</taxon>
        <taxon>Viridiplantae</taxon>
        <taxon>Streptophyta</taxon>
        <taxon>Embryophyta</taxon>
        <taxon>Tracheophyta</taxon>
        <taxon>Spermatophyta</taxon>
        <taxon>Magnoliopsida</taxon>
        <taxon>eudicotyledons</taxon>
        <taxon>Gunneridae</taxon>
        <taxon>Pentapetalae</taxon>
        <taxon>asterids</taxon>
        <taxon>Ericales</taxon>
        <taxon>Actinidiaceae</taxon>
        <taxon>Actinidia</taxon>
    </lineage>
</organism>
<dbReference type="AlphaFoldDB" id="A0A7J0F488"/>
<dbReference type="OrthoDB" id="1754941at2759"/>
<keyword evidence="4" id="KW-1185">Reference proteome</keyword>
<evidence type="ECO:0000313" key="4">
    <source>
        <dbReference type="Proteomes" id="UP000585474"/>
    </source>
</evidence>
<reference evidence="3 4" key="1">
    <citation type="submission" date="2019-07" db="EMBL/GenBank/DDBJ databases">
        <title>De Novo Assembly of kiwifruit Actinidia rufa.</title>
        <authorList>
            <person name="Sugita-Konishi S."/>
            <person name="Sato K."/>
            <person name="Mori E."/>
            <person name="Abe Y."/>
            <person name="Kisaki G."/>
            <person name="Hamano K."/>
            <person name="Suezawa K."/>
            <person name="Otani M."/>
            <person name="Fukuda T."/>
            <person name="Manabe T."/>
            <person name="Gomi K."/>
            <person name="Tabuchi M."/>
            <person name="Akimitsu K."/>
            <person name="Kataoka I."/>
        </authorList>
    </citation>
    <scope>NUCLEOTIDE SEQUENCE [LARGE SCALE GENOMIC DNA]</scope>
    <source>
        <strain evidence="4">cv. Fuchu</strain>
        <strain evidence="3">Fuchu</strain>
    </source>
</reference>
<protein>
    <submittedName>
        <fullName evidence="3">Uncharacterized protein</fullName>
    </submittedName>
</protein>
<evidence type="ECO:0000313" key="3">
    <source>
        <dbReference type="EMBL" id="GFY93059.1"/>
    </source>
</evidence>
<evidence type="ECO:0000256" key="1">
    <source>
        <dbReference type="SAM" id="SignalP"/>
    </source>
</evidence>
<dbReference type="EMBL" id="BJWL01000008">
    <property type="protein sequence ID" value="GFY93056.1"/>
    <property type="molecule type" value="Genomic_DNA"/>
</dbReference>
<keyword evidence="1" id="KW-0732">Signal</keyword>
<sequence>MARSKFLALWNILLMAILVFAFQVAARELIEQSFSREADTKQLKANLMADGPWGHGYNPPSNP</sequence>
<dbReference type="Proteomes" id="UP000585474">
    <property type="component" value="Unassembled WGS sequence"/>
</dbReference>
<dbReference type="EMBL" id="BJWL01000008">
    <property type="protein sequence ID" value="GFY93059.1"/>
    <property type="molecule type" value="Genomic_DNA"/>
</dbReference>
<evidence type="ECO:0000313" key="2">
    <source>
        <dbReference type="EMBL" id="GFY93056.1"/>
    </source>
</evidence>
<accession>A0A7J0F488</accession>
<name>A0A7J0F488_9ERIC</name>
<gene>
    <name evidence="2" type="ORF">Acr_08g0014520</name>
    <name evidence="3" type="ORF">Acr_08g0014550</name>
</gene>
<proteinExistence type="predicted"/>
<feature type="signal peptide" evidence="1">
    <location>
        <begin position="1"/>
        <end position="21"/>
    </location>
</feature>
<feature type="chain" id="PRO_5036204856" evidence="1">
    <location>
        <begin position="22"/>
        <end position="63"/>
    </location>
</feature>